<evidence type="ECO:0000313" key="1">
    <source>
        <dbReference type="EMBL" id="MBB3726463.1"/>
    </source>
</evidence>
<dbReference type="NCBIfam" id="NF047719">
    <property type="entry name" value="SCO6745_fam_HTH"/>
    <property type="match status" value="1"/>
</dbReference>
<dbReference type="EMBL" id="JACIBV010000001">
    <property type="protein sequence ID" value="MBB3726463.1"/>
    <property type="molecule type" value="Genomic_DNA"/>
</dbReference>
<dbReference type="GeneID" id="95388825"/>
<sequence length="294" mass="30970">MVDPHVARRAWRRLEPVHGMIYFVPEASERYAALGLTGQMTGYFASRGAAFGEASAEVVIAAFFNFNPALVRRALPSAWEVTTPAKVLEARMEAAEAALRRGGIDTAGALEETLALARRAAEAAAEHLHGRPLFAAHTTLPWPGEPLRDLFHAQTLLREFRGDGHVAVLTSEGLSPVEALAMHAAGGDVPEIFLRASRGWPEEAWAAAVASLRAKGLLAGAADGQAADAPPPGGGWTAAGLTEEGRRLRAHIEARTDELALPAYAALGEQGCARLAELAQPFGRAVVSAGLLAV</sequence>
<dbReference type="RefSeq" id="WP_183645912.1">
    <property type="nucleotide sequence ID" value="NZ_BAAAXX010000096.1"/>
</dbReference>
<keyword evidence="2" id="KW-1185">Reference proteome</keyword>
<protein>
    <recommendedName>
        <fullName evidence="3">SalK</fullName>
    </recommendedName>
</protein>
<gene>
    <name evidence="1" type="ORF">FHR33_002323</name>
</gene>
<organism evidence="1 2">
    <name type="scientific">Nonomuraea dietziae</name>
    <dbReference type="NCBI Taxonomy" id="65515"/>
    <lineage>
        <taxon>Bacteria</taxon>
        <taxon>Bacillati</taxon>
        <taxon>Actinomycetota</taxon>
        <taxon>Actinomycetes</taxon>
        <taxon>Streptosporangiales</taxon>
        <taxon>Streptosporangiaceae</taxon>
        <taxon>Nonomuraea</taxon>
    </lineage>
</organism>
<dbReference type="AlphaFoldDB" id="A0A7W5V5H7"/>
<dbReference type="Proteomes" id="UP000579945">
    <property type="component" value="Unassembled WGS sequence"/>
</dbReference>
<evidence type="ECO:0008006" key="3">
    <source>
        <dbReference type="Google" id="ProtNLM"/>
    </source>
</evidence>
<proteinExistence type="predicted"/>
<comment type="caution">
    <text evidence="1">The sequence shown here is derived from an EMBL/GenBank/DDBJ whole genome shotgun (WGS) entry which is preliminary data.</text>
</comment>
<reference evidence="1 2" key="1">
    <citation type="submission" date="2020-08" db="EMBL/GenBank/DDBJ databases">
        <title>Sequencing the genomes of 1000 actinobacteria strains.</title>
        <authorList>
            <person name="Klenk H.-P."/>
        </authorList>
    </citation>
    <scope>NUCLEOTIDE SEQUENCE [LARGE SCALE GENOMIC DNA]</scope>
    <source>
        <strain evidence="1 2">DSM 44320</strain>
    </source>
</reference>
<evidence type="ECO:0000313" key="2">
    <source>
        <dbReference type="Proteomes" id="UP000579945"/>
    </source>
</evidence>
<accession>A0A7W5V5H7</accession>
<dbReference type="Pfam" id="PF21863">
    <property type="entry name" value="HTH_67"/>
    <property type="match status" value="1"/>
</dbReference>
<name>A0A7W5V5H7_9ACTN</name>
<dbReference type="InterPro" id="IPR054058">
    <property type="entry name" value="HTH_67"/>
</dbReference>